<dbReference type="Gene3D" id="2.80.10.50">
    <property type="match status" value="1"/>
</dbReference>
<feature type="compositionally biased region" description="Polar residues" evidence="3">
    <location>
        <begin position="1178"/>
        <end position="1192"/>
    </location>
</feature>
<dbReference type="PANTHER" id="PTHR11818">
    <property type="entry name" value="BETA/GAMMA CRYSTALLIN"/>
    <property type="match status" value="1"/>
</dbReference>
<feature type="region of interest" description="Disordered" evidence="3">
    <location>
        <begin position="61"/>
        <end position="107"/>
    </location>
</feature>
<dbReference type="InterPro" id="IPR000772">
    <property type="entry name" value="Ricin_B_lectin"/>
</dbReference>
<dbReference type="PANTHER" id="PTHR11818:SF2">
    <property type="entry name" value="BETA_GAMMA CRYSTALLIN DOMAIN-CONTAINING PROTEIN 1"/>
    <property type="match status" value="1"/>
</dbReference>
<feature type="compositionally biased region" description="Basic and acidic residues" evidence="3">
    <location>
        <begin position="413"/>
        <end position="422"/>
    </location>
</feature>
<dbReference type="Gene3D" id="2.60.20.10">
    <property type="entry name" value="Crystallins"/>
    <property type="match status" value="6"/>
</dbReference>
<feature type="compositionally biased region" description="Polar residues" evidence="3">
    <location>
        <begin position="188"/>
        <end position="198"/>
    </location>
</feature>
<feature type="compositionally biased region" description="Acidic residues" evidence="3">
    <location>
        <begin position="1477"/>
        <end position="1488"/>
    </location>
</feature>
<feature type="domain" description="Beta/gamma crystallin 'Greek key'" evidence="5">
    <location>
        <begin position="2118"/>
        <end position="2160"/>
    </location>
</feature>
<keyword evidence="4" id="KW-0472">Membrane</keyword>
<evidence type="ECO:0000256" key="2">
    <source>
        <dbReference type="ARBA" id="ARBA00022737"/>
    </source>
</evidence>
<feature type="region of interest" description="Disordered" evidence="3">
    <location>
        <begin position="1502"/>
        <end position="1524"/>
    </location>
</feature>
<dbReference type="InterPro" id="IPR001064">
    <property type="entry name" value="Beta/gamma_crystallin"/>
</dbReference>
<accession>A0A060WNQ8</accession>
<feature type="compositionally biased region" description="Low complexity" evidence="3">
    <location>
        <begin position="72"/>
        <end position="92"/>
    </location>
</feature>
<dbReference type="Pfam" id="PF00030">
    <property type="entry name" value="Crystall"/>
    <property type="match status" value="6"/>
</dbReference>
<keyword evidence="4" id="KW-0812">Transmembrane</keyword>
<keyword evidence="4" id="KW-1133">Transmembrane helix</keyword>
<feature type="region of interest" description="Disordered" evidence="3">
    <location>
        <begin position="397"/>
        <end position="454"/>
    </location>
</feature>
<feature type="domain" description="Beta/gamma crystallin 'Greek key'" evidence="5">
    <location>
        <begin position="1898"/>
        <end position="1956"/>
    </location>
</feature>
<feature type="compositionally biased region" description="Basic residues" evidence="3">
    <location>
        <begin position="1361"/>
        <end position="1371"/>
    </location>
</feature>
<feature type="compositionally biased region" description="Polar residues" evidence="3">
    <location>
        <begin position="294"/>
        <end position="303"/>
    </location>
</feature>
<feature type="compositionally biased region" description="Basic and acidic residues" evidence="3">
    <location>
        <begin position="442"/>
        <end position="454"/>
    </location>
</feature>
<feature type="compositionally biased region" description="Basic and acidic residues" evidence="3">
    <location>
        <begin position="762"/>
        <end position="772"/>
    </location>
</feature>
<name>A0A060WNQ8_ONCMY</name>
<feature type="compositionally biased region" description="Basic and acidic residues" evidence="3">
    <location>
        <begin position="175"/>
        <end position="187"/>
    </location>
</feature>
<feature type="region of interest" description="Disordered" evidence="3">
    <location>
        <begin position="533"/>
        <end position="695"/>
    </location>
</feature>
<feature type="compositionally biased region" description="Polar residues" evidence="3">
    <location>
        <begin position="802"/>
        <end position="815"/>
    </location>
</feature>
<feature type="compositionally biased region" description="Basic and acidic residues" evidence="3">
    <location>
        <begin position="1165"/>
        <end position="1177"/>
    </location>
</feature>
<gene>
    <name evidence="6" type="ORF">GSONMT00042172001</name>
</gene>
<feature type="compositionally biased region" description="Polar residues" evidence="3">
    <location>
        <begin position="556"/>
        <end position="570"/>
    </location>
</feature>
<feature type="region of interest" description="Disordered" evidence="3">
    <location>
        <begin position="1051"/>
        <end position="1236"/>
    </location>
</feature>
<dbReference type="InterPro" id="IPR050252">
    <property type="entry name" value="Beta/Gamma-Crystallin"/>
</dbReference>
<feature type="region of interest" description="Disordered" evidence="3">
    <location>
        <begin position="1315"/>
        <end position="1488"/>
    </location>
</feature>
<feature type="compositionally biased region" description="Basic and acidic residues" evidence="3">
    <location>
        <begin position="874"/>
        <end position="891"/>
    </location>
</feature>
<evidence type="ECO:0000313" key="6">
    <source>
        <dbReference type="EMBL" id="CDQ68687.1"/>
    </source>
</evidence>
<feature type="domain" description="Beta/gamma crystallin 'Greek key'" evidence="5">
    <location>
        <begin position="2209"/>
        <end position="2251"/>
    </location>
</feature>
<feature type="compositionally biased region" description="Polar residues" evidence="3">
    <location>
        <begin position="1084"/>
        <end position="1096"/>
    </location>
</feature>
<feature type="transmembrane region" description="Helical" evidence="4">
    <location>
        <begin position="12"/>
        <end position="33"/>
    </location>
</feature>
<proteinExistence type="inferred from homology"/>
<dbReference type="SMART" id="SM00247">
    <property type="entry name" value="XTALbg"/>
    <property type="match status" value="6"/>
</dbReference>
<dbReference type="PaxDb" id="8022-A0A060WNQ8"/>
<sequence length="2569" mass="278849">MYHNLQCYNSYCVCVCVCVSVLHLGIYFSFSFFCLSVSSQSSDGMFNRISSLFSTKKKKSRSGSLSVGSEDGSWLGPGSPISPLSPGSPLSPHQKDGLRTTTTQKEGEVVEAGAGPVLESLSELQAKGSVFSSSSSPITSSLSSLLVADTEDLPFADSDSSGRGSVREVQVCRVSRAEAESDGEADRNSGNLTPTNVFPSGAEQAPELGLTKDVVEEVNRRLQVYLKEQTTVKDGEGSEWGSPVVQTTLRSFELSQSHLKTDVTSLGIESKKTSLKTSVGGKGSSLLGVTLGSQSHTPSSSDPQPEGDEGKNSPAMGKKNRRRALKPTSVSSAETAPPSQMTLPGGEGTRRDSPAKLHKPVWVETHLGEEPIPVSVAPVVYTDTAGVLATVTLSAVSGGREPELAVSTAPVSKDSETNKARPEATSPATDSECNPPLEDETALSKEEKRRSVKLSHSEKLFTKKVYVSPEPSFDGDEQTERELEKNDIVDLASKIPQKSEVKLLPSLKKVNVNLKEPNNDCIISVGEITEGTDFDLSHHEPKAVDSSPTPDLDEASPTTTMPGRKTQPNTGGSGVRGQGMPQVTPSKPGDKVGHVASRLKSPSPSVGPKSKAGLGMAKGKGLKDGGKSGVSSGAPSQSTTKDGGEKTEVMPSTSKGQLTAEKTEITDSPKSRIPKKSLSESALKPPVSPDTTSVVDVSEVVPVAGSKQQKTPEPKHLMMKTGTKPIVEEMKGVGSGEKQTSGPVKSEEVSPTKVPLMSPVKFSKDKSKDISDKVNLVNGLEKDPEDNTTTAKTSEPKDVKKQTPTHPDSNNSSLIPKSRLPKAPDNSSVRKAKNGKPQTIDTGSKKTKTTERASGVNSRPSTPTSPKQQELPSPEERPTDETLIPEPEKGSKLPCPLPTNLPQQLSNKSNPHDDGDTPTSPALVPTKSEKPAFLRLKKQSNITSPIMNKTAEDAGSLKSPVKDPSDSVTVASKLPMFRQKTPPKGKRSKPLKKFEQTVNSETLSETQSTPVQDHVSLITDNSQIEDQQTKPATGSSLVADCSTELVKYQTDKPAITGTKESLKDSSSSTPVTKLDAKSEIAQEKSLSVRTTSITQKHQTKPPPDLSSEIDRDYVEALTDTPQLLTGNVEPGVVVEKRPSEPSPIVSASGTPTHEEVIYASTKPALTDRIHADTDTRTNQKSNESNDNTSTASEKLISGAGEEIGSTNQPVENGLDEAKESSPKNASTVVESGDSLNMATQTNLIGLEEKSKALANVQTPDIVPIGNAIDSDISTVFRKESEVQKEGEPVKVSDILTKGGIVQKTVENGEVQLNKEVPSLTHNLANAHRQPHKGKKQEDKPHEAANKSTVSKMDAKQESKTRTTKAKEKKKVTKQEDRPSEGVTKNTVFKILDTKQESKTISTKSQDEKVLVLKEPPKTQKASPNTELPLQPPTSLKHPSPFKPLPLKQASPSSWLDVEHRSKREQKKETKRRLDCSASEDESLAESDDVEDFIRNIKELGTPFSLPSKRHHSHPKTPSPPFALPAIKEDRFENPFDAEGFQFGLKKRPKDKVTPAMLIKKQPHREDKTRTRQNRAEGSLLYKALQSPSRALRKPGYQTDRKDGEVEVKVEVKWEVEKEEEQGKGEETGQLSSRLGRMSILSKLLSSPKTSGKGNGDPSSSVSIGAPPSLTTQGTVPGRAGGSGMDPGLLVGVGAACESIISPSSSPSLPSFTELKLPDHLEKCLREDKRASQSNVTQSALVSTVMDLGQGAGLPSLNMSVKGLTLRHLSTDNHLPQAPLNGLLTANTKVRVSDDCMKPTDSLGFCIVAVRSIVLSGVQEIHSILLLFHPPVPQKKMKDSMLSFPLQIPEARGFHKRPGKIVLHEQAQFEGEAYEVFGDVEDASMMKLSPVISVRVIRGCWLLYEKPGFQGRTIALEEGPMELVNVWAEEVTSGALDQMDQPVPTSPMIIGSIRLAVRDYSLPQIDLYTEVNGLGRMSSFCDDSIEICSYGNIQNTGSIKVHSGVWLVYSDPGFGGLLAVLEVGEYPCPEAWGFPQPFIGSLKPLKMGGIKVEHSNEVKALVFERPCFEGKCVEIDDDVYDFREGGDEEDGEEEEEEEEENPVKRKTLCSVGSLKILRGLWVGYDEPDFEGHQYLLEEGEYPDWREWGGYGDQLLSLRRVCSDFLSPHVKLFSERDFGERGVHMDLLGPVTNMEDTCCGPKTQSINVQGGVWVAFENPMFSGELYVLEKGLYGSPEDWGGQNLKISSLQPVFQDNLGGSSKFKVQLFSEPGFQGRVVVLEDSVVSLEEDFSPRSCRVLAGSWVAYEGSQFTEHMFVLEEGDYPNTESMGCLGPDSTIRSIQTISHEFSLPSITLFSKVGCRGRRVVLTGEAVNLQLAGVDRRIRSLVIHGGIWVLYEDSNHRGRQILLPPSELNDWCKFSSWPRIGSLRPLLQKQVYFRLRSRETGDVMSLSGPLDEIKLLRVQALEESGGVDQIWIYHDGVLRCKLVEDCCLQTSGSIIMAGSRLSVSSPEPGIDNQLWSITPDGLVRCHLKPDLVLEVKGGQSYDKTQVILNTFDERKHTQRWSLEIL</sequence>
<feature type="compositionally biased region" description="Low complexity" evidence="3">
    <location>
        <begin position="275"/>
        <end position="293"/>
    </location>
</feature>
<dbReference type="PRINTS" id="PR01367">
    <property type="entry name" value="BGCRYSTALLIN"/>
</dbReference>
<feature type="compositionally biased region" description="Basic and acidic residues" evidence="3">
    <location>
        <begin position="1598"/>
        <end position="1626"/>
    </location>
</feature>
<feature type="domain" description="Beta/gamma crystallin 'Greek key'" evidence="5">
    <location>
        <begin position="1858"/>
        <end position="1897"/>
    </location>
</feature>
<organism evidence="6 7">
    <name type="scientific">Oncorhynchus mykiss</name>
    <name type="common">Rainbow trout</name>
    <name type="synonym">Salmo gairdneri</name>
    <dbReference type="NCBI Taxonomy" id="8022"/>
    <lineage>
        <taxon>Eukaryota</taxon>
        <taxon>Metazoa</taxon>
        <taxon>Chordata</taxon>
        <taxon>Craniata</taxon>
        <taxon>Vertebrata</taxon>
        <taxon>Euteleostomi</taxon>
        <taxon>Actinopterygii</taxon>
        <taxon>Neopterygii</taxon>
        <taxon>Teleostei</taxon>
        <taxon>Protacanthopterygii</taxon>
        <taxon>Salmoniformes</taxon>
        <taxon>Salmonidae</taxon>
        <taxon>Salmoninae</taxon>
        <taxon>Oncorhynchus</taxon>
    </lineage>
</organism>
<feature type="domain" description="Beta/gamma crystallin 'Greek key'" evidence="5">
    <location>
        <begin position="2390"/>
        <end position="2431"/>
    </location>
</feature>
<dbReference type="Proteomes" id="UP000193380">
    <property type="component" value="Chromosome 29"/>
</dbReference>
<dbReference type="GO" id="GO:0007601">
    <property type="term" value="P:visual perception"/>
    <property type="evidence" value="ECO:0007669"/>
    <property type="project" value="TreeGrafter"/>
</dbReference>
<evidence type="ECO:0000259" key="5">
    <source>
        <dbReference type="PROSITE" id="PS50915"/>
    </source>
</evidence>
<dbReference type="SMART" id="SM00458">
    <property type="entry name" value="RICIN"/>
    <property type="match status" value="1"/>
</dbReference>
<feature type="domain" description="Beta/gamma crystallin 'Greek key'" evidence="5">
    <location>
        <begin position="2003"/>
        <end position="2045"/>
    </location>
</feature>
<dbReference type="InterPro" id="IPR035992">
    <property type="entry name" value="Ricin_B-like_lectins"/>
</dbReference>
<evidence type="ECO:0000313" key="7">
    <source>
        <dbReference type="Proteomes" id="UP000193380"/>
    </source>
</evidence>
<dbReference type="PROSITE" id="PS50231">
    <property type="entry name" value="RICIN_B_LECTIN"/>
    <property type="match status" value="1"/>
</dbReference>
<feature type="compositionally biased region" description="Polar residues" evidence="3">
    <location>
        <begin position="1222"/>
        <end position="1236"/>
    </location>
</feature>
<feature type="compositionally biased region" description="Basic and acidic residues" evidence="3">
    <location>
        <begin position="1404"/>
        <end position="1417"/>
    </location>
</feature>
<dbReference type="PROSITE" id="PS50915">
    <property type="entry name" value="CRYSTALLIN_BETA_GAMMA"/>
    <property type="match status" value="9"/>
</dbReference>
<dbReference type="EMBL" id="FR904638">
    <property type="protein sequence ID" value="CDQ68687.1"/>
    <property type="molecule type" value="Genomic_DNA"/>
</dbReference>
<dbReference type="GO" id="GO:0005212">
    <property type="term" value="F:structural constituent of eye lens"/>
    <property type="evidence" value="ECO:0007669"/>
    <property type="project" value="TreeGrafter"/>
</dbReference>
<comment type="similarity">
    <text evidence="1">Belongs to the beta/gamma-crystallin family.</text>
</comment>
<dbReference type="GO" id="GO:0002088">
    <property type="term" value="P:lens development in camera-type eye"/>
    <property type="evidence" value="ECO:0007669"/>
    <property type="project" value="TreeGrafter"/>
</dbReference>
<feature type="domain" description="Beta/gamma crystallin 'Greek key'" evidence="5">
    <location>
        <begin position="2299"/>
        <end position="2343"/>
    </location>
</feature>
<feature type="compositionally biased region" description="Polar residues" evidence="3">
    <location>
        <begin position="900"/>
        <end position="909"/>
    </location>
</feature>
<reference evidence="6 7" key="1">
    <citation type="journal article" date="2014" name="Nat. Commun.">
        <title>The rainbow trout genome provides novel insights into evolution after whole-genome duplication in vertebrates.</title>
        <authorList>
            <person name="Berthelot C."/>
            <person name="Brunet F."/>
            <person name="Chalopin D."/>
            <person name="Juanchich A."/>
            <person name="Bernard M."/>
            <person name="Noel B."/>
            <person name="Bento P."/>
            <person name="Da Silva C."/>
            <person name="Labadie K."/>
            <person name="Alberti A."/>
            <person name="Aury J.M."/>
            <person name="Louis A."/>
            <person name="Dehais P."/>
            <person name="Bardou P."/>
            <person name="Montfort J."/>
            <person name="Klopp C."/>
            <person name="Cabau C."/>
            <person name="Gaspin C."/>
            <person name="Thorgaard G.H."/>
            <person name="Boussaha M."/>
            <person name="Quillet E."/>
            <person name="Guyomard R."/>
            <person name="Galiana D."/>
            <person name="Bobe J."/>
            <person name="Volff J.N."/>
            <person name="Genet C."/>
            <person name="Wincker P."/>
            <person name="Jaillon O."/>
            <person name="Roest Crollius H."/>
            <person name="Guiguen Y."/>
        </authorList>
    </citation>
    <scope>NUCLEOTIDE SEQUENCE [LARGE SCALE GENOMIC DNA]</scope>
</reference>
<dbReference type="InterPro" id="IPR011024">
    <property type="entry name" value="G_crystallin-like"/>
</dbReference>
<feature type="region of interest" description="Disordered" evidence="3">
    <location>
        <begin position="727"/>
        <end position="1012"/>
    </location>
</feature>
<feature type="compositionally biased region" description="Basic and acidic residues" evidence="3">
    <location>
        <begin position="661"/>
        <end position="670"/>
    </location>
</feature>
<feature type="domain" description="Beta/gamma crystallin 'Greek key'" evidence="5">
    <location>
        <begin position="2057"/>
        <end position="2117"/>
    </location>
</feature>
<feature type="compositionally biased region" description="Basic and acidic residues" evidence="3">
    <location>
        <begin position="1456"/>
        <end position="1474"/>
    </location>
</feature>
<feature type="compositionally biased region" description="Low complexity" evidence="3">
    <location>
        <begin position="600"/>
        <end position="619"/>
    </location>
</feature>
<feature type="region of interest" description="Disordered" evidence="3">
    <location>
        <begin position="175"/>
        <end position="205"/>
    </location>
</feature>
<feature type="region of interest" description="Disordered" evidence="3">
    <location>
        <begin position="272"/>
        <end position="355"/>
    </location>
</feature>
<feature type="region of interest" description="Disordered" evidence="3">
    <location>
        <begin position="2082"/>
        <end position="2102"/>
    </location>
</feature>
<feature type="compositionally biased region" description="Polar residues" evidence="3">
    <location>
        <begin position="1643"/>
        <end position="1674"/>
    </location>
</feature>
<feature type="domain" description="Beta/gamma crystallin 'Greek key'" evidence="5">
    <location>
        <begin position="2261"/>
        <end position="2298"/>
    </location>
</feature>
<dbReference type="SUPFAM" id="SSF49695">
    <property type="entry name" value="gamma-Crystallin-like"/>
    <property type="match status" value="3"/>
</dbReference>
<evidence type="ECO:0000256" key="1">
    <source>
        <dbReference type="ARBA" id="ARBA00009646"/>
    </source>
</evidence>
<feature type="compositionally biased region" description="Basic and acidic residues" evidence="3">
    <location>
        <begin position="1335"/>
        <end position="1344"/>
    </location>
</feature>
<feature type="compositionally biased region" description="Polar residues" evidence="3">
    <location>
        <begin position="328"/>
        <end position="342"/>
    </location>
</feature>
<feature type="region of interest" description="Disordered" evidence="3">
    <location>
        <begin position="1539"/>
        <end position="1682"/>
    </location>
</feature>
<feature type="compositionally biased region" description="Polar residues" evidence="3">
    <location>
        <begin position="855"/>
        <end position="871"/>
    </location>
</feature>
<protein>
    <recommendedName>
        <fullName evidence="5">Beta/gamma crystallin 'Greek key' domain-containing protein</fullName>
    </recommendedName>
</protein>
<evidence type="ECO:0000256" key="3">
    <source>
        <dbReference type="SAM" id="MobiDB-lite"/>
    </source>
</evidence>
<dbReference type="STRING" id="8022.A0A060WNQ8"/>
<dbReference type="Pfam" id="PF00652">
    <property type="entry name" value="Ricin_B_lectin"/>
    <property type="match status" value="1"/>
</dbReference>
<feature type="compositionally biased region" description="Polar residues" evidence="3">
    <location>
        <begin position="996"/>
        <end position="1011"/>
    </location>
</feature>
<evidence type="ECO:0000256" key="4">
    <source>
        <dbReference type="SAM" id="Phobius"/>
    </source>
</evidence>
<feature type="compositionally biased region" description="Basic residues" evidence="3">
    <location>
        <begin position="981"/>
        <end position="991"/>
    </location>
</feature>
<dbReference type="SUPFAM" id="SSF50370">
    <property type="entry name" value="Ricin B-like lectins"/>
    <property type="match status" value="1"/>
</dbReference>
<feature type="compositionally biased region" description="Acidic residues" evidence="3">
    <location>
        <begin position="2085"/>
        <end position="2099"/>
    </location>
</feature>
<keyword evidence="2" id="KW-0677">Repeat</keyword>